<feature type="compositionally biased region" description="Basic and acidic residues" evidence="1">
    <location>
        <begin position="238"/>
        <end position="252"/>
    </location>
</feature>
<protein>
    <submittedName>
        <fullName evidence="4">Uncharacterized protein</fullName>
    </submittedName>
</protein>
<keyword evidence="3" id="KW-0732">Signal</keyword>
<proteinExistence type="predicted"/>
<feature type="chain" id="PRO_5035146104" evidence="3">
    <location>
        <begin position="16"/>
        <end position="443"/>
    </location>
</feature>
<feature type="compositionally biased region" description="Basic and acidic residues" evidence="1">
    <location>
        <begin position="57"/>
        <end position="84"/>
    </location>
</feature>
<evidence type="ECO:0000256" key="1">
    <source>
        <dbReference type="SAM" id="MobiDB-lite"/>
    </source>
</evidence>
<keyword evidence="2" id="KW-0812">Transmembrane</keyword>
<accession>A0A8J2W943</accession>
<evidence type="ECO:0000313" key="4">
    <source>
        <dbReference type="EMBL" id="CAH0098382.1"/>
    </source>
</evidence>
<evidence type="ECO:0000256" key="2">
    <source>
        <dbReference type="SAM" id="Phobius"/>
    </source>
</evidence>
<keyword evidence="2" id="KW-0472">Membrane</keyword>
<comment type="caution">
    <text evidence="4">The sequence shown here is derived from an EMBL/GenBank/DDBJ whole genome shotgun (WGS) entry which is preliminary data.</text>
</comment>
<feature type="region of interest" description="Disordered" evidence="1">
    <location>
        <begin position="424"/>
        <end position="443"/>
    </location>
</feature>
<dbReference type="AlphaFoldDB" id="A0A8J2W943"/>
<evidence type="ECO:0000313" key="5">
    <source>
        <dbReference type="Proteomes" id="UP000789390"/>
    </source>
</evidence>
<feature type="region of interest" description="Disordered" evidence="1">
    <location>
        <begin position="238"/>
        <end position="259"/>
    </location>
</feature>
<feature type="region of interest" description="Disordered" evidence="1">
    <location>
        <begin position="57"/>
        <end position="96"/>
    </location>
</feature>
<name>A0A8J2W943_9CRUS</name>
<evidence type="ECO:0000256" key="3">
    <source>
        <dbReference type="SAM" id="SignalP"/>
    </source>
</evidence>
<reference evidence="4" key="1">
    <citation type="submission" date="2021-11" db="EMBL/GenBank/DDBJ databases">
        <authorList>
            <person name="Schell T."/>
        </authorList>
    </citation>
    <scope>NUCLEOTIDE SEQUENCE</scope>
    <source>
        <strain evidence="4">M5</strain>
    </source>
</reference>
<keyword evidence="5" id="KW-1185">Reference proteome</keyword>
<feature type="transmembrane region" description="Helical" evidence="2">
    <location>
        <begin position="289"/>
        <end position="311"/>
    </location>
</feature>
<dbReference type="OrthoDB" id="6368627at2759"/>
<keyword evidence="2" id="KW-1133">Transmembrane helix</keyword>
<gene>
    <name evidence="4" type="ORF">DGAL_LOCUS434</name>
</gene>
<feature type="region of interest" description="Disordered" evidence="1">
    <location>
        <begin position="369"/>
        <end position="392"/>
    </location>
</feature>
<organism evidence="4 5">
    <name type="scientific">Daphnia galeata</name>
    <dbReference type="NCBI Taxonomy" id="27404"/>
    <lineage>
        <taxon>Eukaryota</taxon>
        <taxon>Metazoa</taxon>
        <taxon>Ecdysozoa</taxon>
        <taxon>Arthropoda</taxon>
        <taxon>Crustacea</taxon>
        <taxon>Branchiopoda</taxon>
        <taxon>Diplostraca</taxon>
        <taxon>Cladocera</taxon>
        <taxon>Anomopoda</taxon>
        <taxon>Daphniidae</taxon>
        <taxon>Daphnia</taxon>
    </lineage>
</organism>
<dbReference type="Proteomes" id="UP000789390">
    <property type="component" value="Unassembled WGS sequence"/>
</dbReference>
<feature type="signal peptide" evidence="3">
    <location>
        <begin position="1"/>
        <end position="15"/>
    </location>
</feature>
<sequence length="443" mass="49970">MKSFLWFVSVSLVLAAMTGFVFLTDADLFDLFNGSRYNQRSRWKRSQLYPQYVLPPDQDRHHFYPEEDEDRHHQAEQHHAKVNDDDNSLNSRIPSPDKFEEFWSNENYAQLMPRPTPFPPNHFINQPYFEVKPSKTVAQQSMATYKRPITSSNHKVSREVQHNGGESATKRTPFANNLSAATAVAAAIQEQNFNDLDVVLKESESKNKPSFTQMFQKAISQRRIGKPKKSIKEQIEKKKLKKEIPQQRDYRHGGGGYGHGPSYHHQQPPVYYIPNHHHKQKDFSGLLKLFLLAILIPLGICIALAVAAAFVTGLSTYGRYLVTYVNATNSTYYFINGLGGFANLFGGFGGISGLIGGASSASAATVAVAQQQQQQQSSSNNNNNNNINNDNNNNNAVAVIVVNITGRANKDFDYFRRPFKFKSTPLQRQEEEQSEAATTIDNF</sequence>
<dbReference type="EMBL" id="CAKKLH010000002">
    <property type="protein sequence ID" value="CAH0098382.1"/>
    <property type="molecule type" value="Genomic_DNA"/>
</dbReference>